<keyword evidence="3" id="KW-1185">Reference proteome</keyword>
<evidence type="ECO:0000256" key="1">
    <source>
        <dbReference type="SAM" id="MobiDB-lite"/>
    </source>
</evidence>
<protein>
    <submittedName>
        <fullName evidence="2">Uncharacterized protein</fullName>
    </submittedName>
</protein>
<gene>
    <name evidence="2" type="ORF">TNCT_186122</name>
</gene>
<dbReference type="EMBL" id="BMAO01020897">
    <property type="protein sequence ID" value="GFQ70633.1"/>
    <property type="molecule type" value="Genomic_DNA"/>
</dbReference>
<dbReference type="AlphaFoldDB" id="A0A8X6FZC6"/>
<dbReference type="Proteomes" id="UP000887116">
    <property type="component" value="Unassembled WGS sequence"/>
</dbReference>
<evidence type="ECO:0000313" key="2">
    <source>
        <dbReference type="EMBL" id="GFQ70633.1"/>
    </source>
</evidence>
<reference evidence="2" key="1">
    <citation type="submission" date="2020-07" db="EMBL/GenBank/DDBJ databases">
        <title>Multicomponent nature underlies the extraordinary mechanical properties of spider dragline silk.</title>
        <authorList>
            <person name="Kono N."/>
            <person name="Nakamura H."/>
            <person name="Mori M."/>
            <person name="Yoshida Y."/>
            <person name="Ohtoshi R."/>
            <person name="Malay A.D."/>
            <person name="Moran D.A.P."/>
            <person name="Tomita M."/>
            <person name="Numata K."/>
            <person name="Arakawa K."/>
        </authorList>
    </citation>
    <scope>NUCLEOTIDE SEQUENCE</scope>
</reference>
<feature type="compositionally biased region" description="Polar residues" evidence="1">
    <location>
        <begin position="34"/>
        <end position="53"/>
    </location>
</feature>
<name>A0A8X6FZC6_TRICU</name>
<organism evidence="2 3">
    <name type="scientific">Trichonephila clavata</name>
    <name type="common">Joro spider</name>
    <name type="synonym">Nephila clavata</name>
    <dbReference type="NCBI Taxonomy" id="2740835"/>
    <lineage>
        <taxon>Eukaryota</taxon>
        <taxon>Metazoa</taxon>
        <taxon>Ecdysozoa</taxon>
        <taxon>Arthropoda</taxon>
        <taxon>Chelicerata</taxon>
        <taxon>Arachnida</taxon>
        <taxon>Araneae</taxon>
        <taxon>Araneomorphae</taxon>
        <taxon>Entelegynae</taxon>
        <taxon>Araneoidea</taxon>
        <taxon>Nephilidae</taxon>
        <taxon>Trichonephila</taxon>
    </lineage>
</organism>
<accession>A0A8X6FZC6</accession>
<sequence>MLHFRLVSPCMGNDLSGSTTLSPIKESIPDENLNRSQKSNANAKTNVSENITADLQAPPAYFSTKESVHHSRRKSLNPRKVPSEPDESSNPFCDASFNIPAPPATPINTSPWQEIVKSRQISGKPPVKALESLCMRRGPYGACPINENARNENQKRRPRSRKLGVETIVQPHLRDQILALPIPPALPSSIGTVHQANWRGNARCRKTAEQFASFNTAVYTPETPALSAVDGNNRYETRKIIKERLQRRIQKNRKTNDEIIRSTDVWIDLPEWSAPTPAIENFRQENFIINQEYRKATAEAWESPDLMIDPIGSPEIIIVKEIIRHDAPRKRKVAATVSTNTSFYAPEPSTSVQKQGWHSGRVAEKVTGMITQDGRSYLVVKWFNIETPEHVEINTATPRMMQLFTEYRLRQGTVSTDTSIYAPVPSTSVQEEGFHSERVAEKVTGMITRDGKSYLLVKWFNVETPEHVEMSTATPRMMQLFTEYRLRQGGLNVTSALEPNNAINWSLRGNKWISYRNEPKY</sequence>
<proteinExistence type="predicted"/>
<evidence type="ECO:0000313" key="3">
    <source>
        <dbReference type="Proteomes" id="UP000887116"/>
    </source>
</evidence>
<feature type="region of interest" description="Disordered" evidence="1">
    <location>
        <begin position="15"/>
        <end position="90"/>
    </location>
</feature>
<dbReference type="OrthoDB" id="6473240at2759"/>
<comment type="caution">
    <text evidence="2">The sequence shown here is derived from an EMBL/GenBank/DDBJ whole genome shotgun (WGS) entry which is preliminary data.</text>
</comment>